<dbReference type="Pfam" id="PF02687">
    <property type="entry name" value="FtsX"/>
    <property type="match status" value="1"/>
</dbReference>
<dbReference type="GO" id="GO:0098797">
    <property type="term" value="C:plasma membrane protein complex"/>
    <property type="evidence" value="ECO:0007669"/>
    <property type="project" value="TreeGrafter"/>
</dbReference>
<dbReference type="GO" id="GO:0044874">
    <property type="term" value="P:lipoprotein localization to outer membrane"/>
    <property type="evidence" value="ECO:0007669"/>
    <property type="project" value="TreeGrafter"/>
</dbReference>
<evidence type="ECO:0000313" key="11">
    <source>
        <dbReference type="Proteomes" id="UP000030364"/>
    </source>
</evidence>
<feature type="transmembrane region" description="Helical" evidence="7">
    <location>
        <begin position="357"/>
        <end position="379"/>
    </location>
</feature>
<dbReference type="PANTHER" id="PTHR30489">
    <property type="entry name" value="LIPOPROTEIN-RELEASING SYSTEM TRANSMEMBRANE PROTEIN LOLE"/>
    <property type="match status" value="1"/>
</dbReference>
<gene>
    <name evidence="10" type="ORF">THFILI_07850</name>
</gene>
<evidence type="ECO:0000256" key="1">
    <source>
        <dbReference type="ARBA" id="ARBA00004651"/>
    </source>
</evidence>
<evidence type="ECO:0000256" key="7">
    <source>
        <dbReference type="SAM" id="Phobius"/>
    </source>
</evidence>
<dbReference type="Proteomes" id="UP000030364">
    <property type="component" value="Unassembled WGS sequence"/>
</dbReference>
<evidence type="ECO:0000256" key="4">
    <source>
        <dbReference type="ARBA" id="ARBA00022692"/>
    </source>
</evidence>
<dbReference type="OrthoDB" id="30622at2"/>
<dbReference type="PANTHER" id="PTHR30489:SF0">
    <property type="entry name" value="LIPOPROTEIN-RELEASING SYSTEM TRANSMEMBRANE PROTEIN LOLE"/>
    <property type="match status" value="1"/>
</dbReference>
<evidence type="ECO:0000256" key="3">
    <source>
        <dbReference type="ARBA" id="ARBA00022475"/>
    </source>
</evidence>
<dbReference type="STRING" id="276.THFILI_07850"/>
<comment type="similarity">
    <text evidence="2">Belongs to the ABC-4 integral membrane protein family. LolC/E subfamily.</text>
</comment>
<dbReference type="InterPro" id="IPR003838">
    <property type="entry name" value="ABC3_permease_C"/>
</dbReference>
<keyword evidence="3" id="KW-1003">Cell membrane</keyword>
<evidence type="ECO:0000259" key="9">
    <source>
        <dbReference type="Pfam" id="PF12704"/>
    </source>
</evidence>
<organism evidence="10 11">
    <name type="scientific">Thermus filiformis</name>
    <dbReference type="NCBI Taxonomy" id="276"/>
    <lineage>
        <taxon>Bacteria</taxon>
        <taxon>Thermotogati</taxon>
        <taxon>Deinococcota</taxon>
        <taxon>Deinococci</taxon>
        <taxon>Thermales</taxon>
        <taxon>Thermaceae</taxon>
        <taxon>Thermus</taxon>
    </lineage>
</organism>
<dbReference type="InterPro" id="IPR025857">
    <property type="entry name" value="MacB_PCD"/>
</dbReference>
<name>A0A0A2WV71_THEFI</name>
<keyword evidence="11" id="KW-1185">Reference proteome</keyword>
<evidence type="ECO:0000256" key="5">
    <source>
        <dbReference type="ARBA" id="ARBA00022989"/>
    </source>
</evidence>
<comment type="caution">
    <text evidence="10">The sequence shown here is derived from an EMBL/GenBank/DDBJ whole genome shotgun (WGS) entry which is preliminary data.</text>
</comment>
<evidence type="ECO:0000256" key="6">
    <source>
        <dbReference type="ARBA" id="ARBA00023136"/>
    </source>
</evidence>
<dbReference type="PATRIC" id="fig|276.5.peg.1013"/>
<feature type="domain" description="MacB-like periplasmic core" evidence="9">
    <location>
        <begin position="16"/>
        <end position="223"/>
    </location>
</feature>
<accession>A0A0A2WV71</accession>
<keyword evidence="4 7" id="KW-0812">Transmembrane</keyword>
<protein>
    <submittedName>
        <fullName evidence="10">ABC transporter permease</fullName>
    </submittedName>
</protein>
<dbReference type="RefSeq" id="WP_038063613.1">
    <property type="nucleotide sequence ID" value="NZ_JPSL02000039.1"/>
</dbReference>
<comment type="subcellular location">
    <subcellularLocation>
        <location evidence="1">Cell membrane</location>
        <topology evidence="1">Multi-pass membrane protein</topology>
    </subcellularLocation>
</comment>
<feature type="transmembrane region" description="Helical" evidence="7">
    <location>
        <begin position="295"/>
        <end position="321"/>
    </location>
</feature>
<evidence type="ECO:0000313" key="10">
    <source>
        <dbReference type="EMBL" id="KGQ22175.1"/>
    </source>
</evidence>
<keyword evidence="5 7" id="KW-1133">Transmembrane helix</keyword>
<proteinExistence type="inferred from homology"/>
<evidence type="ECO:0000256" key="2">
    <source>
        <dbReference type="ARBA" id="ARBA00005236"/>
    </source>
</evidence>
<keyword evidence="6 7" id="KW-0472">Membrane</keyword>
<reference evidence="10 11" key="1">
    <citation type="journal article" date="2015" name="Genome Announc.">
        <title>Draft Genome Sequence of the Thermophile Thermus filiformis ATCC 43280, Producer of Carotenoid-(Di)glucoside-Branched Fatty Acid (Di)esters and Source of Hyperthermostable Enzymes of Biotechnological Interest.</title>
        <authorList>
            <person name="Mandelli F."/>
            <person name="Oliveira Ramires B."/>
            <person name="Couger M.B."/>
            <person name="Paixao D.A."/>
            <person name="Camilo C.M."/>
            <person name="Polikarpov I."/>
            <person name="Prade R."/>
            <person name="Riano-Pachon D.M."/>
            <person name="Squina F.M."/>
        </authorList>
    </citation>
    <scope>NUCLEOTIDE SEQUENCE [LARGE SCALE GENOMIC DNA]</scope>
    <source>
        <strain evidence="10 11">ATCC 43280</strain>
    </source>
</reference>
<dbReference type="InterPro" id="IPR051447">
    <property type="entry name" value="Lipoprotein-release_system"/>
</dbReference>
<dbReference type="AlphaFoldDB" id="A0A0A2WV71"/>
<feature type="domain" description="ABC3 transporter permease C-terminal" evidence="8">
    <location>
        <begin position="254"/>
        <end position="384"/>
    </location>
</feature>
<sequence>MRALAWRNLWRASGRSLTTLAIVALVVALSVVFLSVYRGAMEALLQTFTERSGHLIVRVKGFLEKQDLMERTFPEVAPRLEGARLERVLEGSALLIAKERSRPVLLTGLEEEGLKRQARHLRAGRLPRREDEAALGLALARALRVDLGDEVVAYAPGGTGRGVAAFRVVGLLDLPETALEARTALVLLPALQDLLAPGRLSRLEFRLENPSEEALQRAKAQLQKALPGLEVLTWGEAYPVLEVVFRLYTPIMAVFVGFFFVLAGLILLNTLYLSLSERVREFGLLSALGMGQAQVVALVLWESLLLVGAGTLLGLLLGSLAHLRLAQGYSLPFGLAEQYMEFGLPQVLYGRLAPWDLAIVLGYAVGVSVLAALWPAYLAGRLEPVRAMRYVP</sequence>
<feature type="transmembrane region" description="Helical" evidence="7">
    <location>
        <begin position="251"/>
        <end position="275"/>
    </location>
</feature>
<dbReference type="Pfam" id="PF12704">
    <property type="entry name" value="MacB_PCD"/>
    <property type="match status" value="1"/>
</dbReference>
<evidence type="ECO:0000259" key="8">
    <source>
        <dbReference type="Pfam" id="PF02687"/>
    </source>
</evidence>
<dbReference type="EMBL" id="JPSL02000039">
    <property type="protein sequence ID" value="KGQ22175.1"/>
    <property type="molecule type" value="Genomic_DNA"/>
</dbReference>